<keyword evidence="4" id="KW-1185">Reference proteome</keyword>
<evidence type="ECO:0000313" key="4">
    <source>
        <dbReference type="Proteomes" id="UP001652741"/>
    </source>
</evidence>
<proteinExistence type="inferred from homology"/>
<dbReference type="Pfam" id="PF00078">
    <property type="entry name" value="RVT_1"/>
    <property type="match status" value="1"/>
</dbReference>
<dbReference type="RefSeq" id="XP_014033778.1">
    <property type="nucleotide sequence ID" value="XM_014178303.1"/>
</dbReference>
<gene>
    <name evidence="5" type="primary">LOC106588833</name>
</gene>
<evidence type="ECO:0000259" key="3">
    <source>
        <dbReference type="PROSITE" id="PS50878"/>
    </source>
</evidence>
<dbReference type="Proteomes" id="UP001652741">
    <property type="component" value="Chromosome ssa27"/>
</dbReference>
<dbReference type="PANTHER" id="PTHR33064">
    <property type="entry name" value="POL PROTEIN"/>
    <property type="match status" value="1"/>
</dbReference>
<protein>
    <recommendedName>
        <fullName evidence="2">ribonuclease H</fullName>
        <ecNumber evidence="2">3.1.26.4</ecNumber>
    </recommendedName>
</protein>
<reference evidence="5" key="1">
    <citation type="submission" date="2025-08" db="UniProtKB">
        <authorList>
            <consortium name="RefSeq"/>
        </authorList>
    </citation>
    <scope>IDENTIFICATION</scope>
</reference>
<dbReference type="PANTHER" id="PTHR33064:SF37">
    <property type="entry name" value="RIBONUCLEASE H"/>
    <property type="match status" value="1"/>
</dbReference>
<evidence type="ECO:0000256" key="1">
    <source>
        <dbReference type="ARBA" id="ARBA00010879"/>
    </source>
</evidence>
<dbReference type="PROSITE" id="PS50878">
    <property type="entry name" value="RT_POL"/>
    <property type="match status" value="1"/>
</dbReference>
<dbReference type="FunFam" id="3.30.70.270:FF:000020">
    <property type="entry name" value="Transposon Tf2-6 polyprotein-like Protein"/>
    <property type="match status" value="1"/>
</dbReference>
<dbReference type="OrthoDB" id="8052860at2759"/>
<name>A0A1S3Q1D0_SALSA</name>
<dbReference type="Gene3D" id="3.30.70.270">
    <property type="match status" value="2"/>
</dbReference>
<dbReference type="InterPro" id="IPR051320">
    <property type="entry name" value="Viral_Replic_Matur_Polypro"/>
</dbReference>
<dbReference type="InterPro" id="IPR041577">
    <property type="entry name" value="RT_RNaseH_2"/>
</dbReference>
<evidence type="ECO:0000313" key="5">
    <source>
        <dbReference type="RefSeq" id="XP_014033778.1"/>
    </source>
</evidence>
<accession>A0A1S3Q1D0</accession>
<organism evidence="4 5">
    <name type="scientific">Salmo salar</name>
    <name type="common">Atlantic salmon</name>
    <dbReference type="NCBI Taxonomy" id="8030"/>
    <lineage>
        <taxon>Eukaryota</taxon>
        <taxon>Metazoa</taxon>
        <taxon>Chordata</taxon>
        <taxon>Craniata</taxon>
        <taxon>Vertebrata</taxon>
        <taxon>Euteleostomi</taxon>
        <taxon>Actinopterygii</taxon>
        <taxon>Neopterygii</taxon>
        <taxon>Teleostei</taxon>
        <taxon>Protacanthopterygii</taxon>
        <taxon>Salmoniformes</taxon>
        <taxon>Salmonidae</taxon>
        <taxon>Salmoninae</taxon>
        <taxon>Salmo</taxon>
    </lineage>
</organism>
<sequence length="179" mass="20605">MINQFLIVYIDDILIYSHSLAEYVQHVQQVLQWLQDHHLYVKAEKSAFHVTTVTFLGFELTPGLVNMDEDKDMAVLNWPKHTTIKELQLFLGFSNYYCWFIQNCSSTTAPLSALTSQINWYLQWTDTALTAFETLKCLFTSAPILRQPDPTLAFVLEVDASEVFSKKLSPAERNYDVGN</sequence>
<dbReference type="Pfam" id="PF17919">
    <property type="entry name" value="RT_RNaseH_2"/>
    <property type="match status" value="1"/>
</dbReference>
<dbReference type="SUPFAM" id="SSF56672">
    <property type="entry name" value="DNA/RNA polymerases"/>
    <property type="match status" value="1"/>
</dbReference>
<dbReference type="AlphaFoldDB" id="A0A1S3Q1D0"/>
<dbReference type="GeneID" id="106588833"/>
<dbReference type="EC" id="3.1.26.4" evidence="2"/>
<dbReference type="InterPro" id="IPR043128">
    <property type="entry name" value="Rev_trsase/Diguanyl_cyclase"/>
</dbReference>
<dbReference type="GO" id="GO:0004523">
    <property type="term" value="F:RNA-DNA hybrid ribonuclease activity"/>
    <property type="evidence" value="ECO:0007669"/>
    <property type="project" value="UniProtKB-EC"/>
</dbReference>
<evidence type="ECO:0000256" key="2">
    <source>
        <dbReference type="ARBA" id="ARBA00012180"/>
    </source>
</evidence>
<comment type="similarity">
    <text evidence="1">Belongs to the beta type-B retroviral polymerase family. HERV class-II K(HML-2) pol subfamily.</text>
</comment>
<dbReference type="InterPro" id="IPR043502">
    <property type="entry name" value="DNA/RNA_pol_sf"/>
</dbReference>
<dbReference type="KEGG" id="sasa:106588833"/>
<dbReference type="InterPro" id="IPR000477">
    <property type="entry name" value="RT_dom"/>
</dbReference>
<feature type="domain" description="Reverse transcriptase" evidence="3">
    <location>
        <begin position="1"/>
        <end position="60"/>
    </location>
</feature>